<organism evidence="2 3">
    <name type="scientific">Vitis vinifera</name>
    <name type="common">Grape</name>
    <dbReference type="NCBI Taxonomy" id="29760"/>
    <lineage>
        <taxon>Eukaryota</taxon>
        <taxon>Viridiplantae</taxon>
        <taxon>Streptophyta</taxon>
        <taxon>Embryophyta</taxon>
        <taxon>Tracheophyta</taxon>
        <taxon>Spermatophyta</taxon>
        <taxon>Magnoliopsida</taxon>
        <taxon>eudicotyledons</taxon>
        <taxon>Gunneridae</taxon>
        <taxon>Pentapetalae</taxon>
        <taxon>rosids</taxon>
        <taxon>Vitales</taxon>
        <taxon>Vitaceae</taxon>
        <taxon>Viteae</taxon>
        <taxon>Vitis</taxon>
    </lineage>
</organism>
<comment type="caution">
    <text evidence="2">The sequence shown here is derived from an EMBL/GenBank/DDBJ whole genome shotgun (WGS) entry which is preliminary data.</text>
</comment>
<dbReference type="AlphaFoldDB" id="A0A438KAV6"/>
<evidence type="ECO:0000313" key="2">
    <source>
        <dbReference type="EMBL" id="RVX18321.1"/>
    </source>
</evidence>
<name>A0A438KAV6_VITVI</name>
<dbReference type="EMBL" id="QGNW01000011">
    <property type="protein sequence ID" value="RVX18321.1"/>
    <property type="molecule type" value="Genomic_DNA"/>
</dbReference>
<feature type="domain" description="DUF4283" evidence="1">
    <location>
        <begin position="97"/>
        <end position="159"/>
    </location>
</feature>
<dbReference type="Pfam" id="PF14111">
    <property type="entry name" value="DUF4283"/>
    <property type="match status" value="1"/>
</dbReference>
<reference evidence="2 3" key="1">
    <citation type="journal article" date="2018" name="PLoS Genet.">
        <title>Population sequencing reveals clonal diversity and ancestral inbreeding in the grapevine cultivar Chardonnay.</title>
        <authorList>
            <person name="Roach M.J."/>
            <person name="Johnson D.L."/>
            <person name="Bohlmann J."/>
            <person name="van Vuuren H.J."/>
            <person name="Jones S.J."/>
            <person name="Pretorius I.S."/>
            <person name="Schmidt S.A."/>
            <person name="Borneman A.R."/>
        </authorList>
    </citation>
    <scope>NUCLEOTIDE SEQUENCE [LARGE SCALE GENOMIC DNA]</scope>
    <source>
        <strain evidence="3">cv. Chardonnay</strain>
        <tissue evidence="2">Leaf</tissue>
    </source>
</reference>
<dbReference type="InterPro" id="IPR025558">
    <property type="entry name" value="DUF4283"/>
</dbReference>
<accession>A0A438KAV6</accession>
<evidence type="ECO:0000313" key="3">
    <source>
        <dbReference type="Proteomes" id="UP000288805"/>
    </source>
</evidence>
<evidence type="ECO:0000259" key="1">
    <source>
        <dbReference type="Pfam" id="PF14111"/>
    </source>
</evidence>
<proteinExistence type="predicted"/>
<sequence length="417" mass="47536">MRGGRSWFAMEAKSFEIEVEEEGGKLRGCIWERCRGWTLDWEERGRKYGLERRLNEAGRFIFCSVCDLGLKEFNIIVPEGDSLWLEAGVSEMQRRMDQLNRCLVGWWGDSKVPDPKLDFLRRWVKFQWPLRRSLKIAVLGSGLMLFEFETVREAKIVMQVKFGLRCWVCLFICGAMRGSGCYSVLLWWEFPPWFVPVVLLRRSFVDGLTEDGEEEDGCPRATYSKSPKDSFAQKEKQCWGCRLRGLWRLGRNNLTIGCDVSCSCLSDVLGSGVVAVGPLKRRGREAEVVRPFCSWYGSKEEGRQLQLKFSCPKHLGMATSLFSWGVEGSLPLIFWPKLSDGWGLRLVKGKDADKMMGGGELFSLVEEGDRCTSSELEGSLQENRGIEGGWEDNCLVKFSRILGFLIEGFEGEILNLL</sequence>
<dbReference type="Proteomes" id="UP000288805">
    <property type="component" value="Unassembled WGS sequence"/>
</dbReference>
<protein>
    <recommendedName>
        <fullName evidence="1">DUF4283 domain-containing protein</fullName>
    </recommendedName>
</protein>
<gene>
    <name evidence="2" type="ORF">CK203_006582</name>
</gene>